<dbReference type="AlphaFoldDB" id="U1NCN4"/>
<dbReference type="HOGENOM" id="CLU_2177843_0_0_2"/>
<evidence type="ECO:0000313" key="3">
    <source>
        <dbReference type="Proteomes" id="UP000030710"/>
    </source>
</evidence>
<evidence type="ECO:0000256" key="1">
    <source>
        <dbReference type="SAM" id="MobiDB-lite"/>
    </source>
</evidence>
<dbReference type="RefSeq" id="WP_021053924.1">
    <property type="nucleotide sequence ID" value="NZ_KE356561.1"/>
</dbReference>
<name>U1NCN4_9EURY</name>
<dbReference type="Proteomes" id="UP000030710">
    <property type="component" value="Unassembled WGS sequence"/>
</dbReference>
<feature type="region of interest" description="Disordered" evidence="1">
    <location>
        <begin position="32"/>
        <end position="53"/>
    </location>
</feature>
<accession>U1NCN4</accession>
<dbReference type="EMBL" id="KE356561">
    <property type="protein sequence ID" value="ERG94433.1"/>
    <property type="molecule type" value="Genomic_DNA"/>
</dbReference>
<dbReference type="STRING" id="1238425.J07HQW2_00867"/>
<protein>
    <submittedName>
        <fullName evidence="2">Uncharacterized protein</fullName>
    </submittedName>
</protein>
<gene>
    <name evidence="2" type="ORF">J07HQW2_00867</name>
</gene>
<organism evidence="2 3">
    <name type="scientific">Haloquadratum walsbyi J07HQW2</name>
    <dbReference type="NCBI Taxonomy" id="1238425"/>
    <lineage>
        <taxon>Archaea</taxon>
        <taxon>Methanobacteriati</taxon>
        <taxon>Methanobacteriota</taxon>
        <taxon>Stenosarchaea group</taxon>
        <taxon>Halobacteria</taxon>
        <taxon>Halobacteriales</taxon>
        <taxon>Haloferacaceae</taxon>
        <taxon>Haloquadratum</taxon>
    </lineage>
</organism>
<proteinExistence type="predicted"/>
<reference evidence="2 3" key="1">
    <citation type="journal article" date="2013" name="PLoS ONE">
        <title>Assembly-driven community genomics of a hypersaline microbial ecosystem.</title>
        <authorList>
            <person name="Podell S."/>
            <person name="Ugalde J.A."/>
            <person name="Narasingarao P."/>
            <person name="Banfield J.F."/>
            <person name="Heidelberg K.B."/>
            <person name="Allen E.E."/>
        </authorList>
    </citation>
    <scope>NUCLEOTIDE SEQUENCE [LARGE SCALE GENOMIC DNA]</scope>
    <source>
        <strain evidence="3">J07HQW2</strain>
    </source>
</reference>
<evidence type="ECO:0000313" key="2">
    <source>
        <dbReference type="EMBL" id="ERG94433.1"/>
    </source>
</evidence>
<sequence length="109" mass="12459">MSNFSMTVIKYLRSSRSELFEFVKILISYNTQNSPAQNNDADERTYGEKSTSSDDEMLRYGMSLVINSGFPIQLMYANKESPALEDLIQVGINYSMDIDYDEELTSANR</sequence>